<dbReference type="EMBL" id="FMWL01000002">
    <property type="protein sequence ID" value="SCZ77312.1"/>
    <property type="molecule type" value="Genomic_DNA"/>
</dbReference>
<dbReference type="InterPro" id="IPR025372">
    <property type="entry name" value="DUF4362"/>
</dbReference>
<dbReference type="STRING" id="1120920.SAMN03080599_00719"/>
<dbReference type="Proteomes" id="UP000199208">
    <property type="component" value="Unassembled WGS sequence"/>
</dbReference>
<dbReference type="AlphaFoldDB" id="A0A1G5RT72"/>
<organism evidence="1 2">
    <name type="scientific">Acidaminobacter hydrogenoformans DSM 2784</name>
    <dbReference type="NCBI Taxonomy" id="1120920"/>
    <lineage>
        <taxon>Bacteria</taxon>
        <taxon>Bacillati</taxon>
        <taxon>Bacillota</taxon>
        <taxon>Clostridia</taxon>
        <taxon>Peptostreptococcales</taxon>
        <taxon>Acidaminobacteraceae</taxon>
        <taxon>Acidaminobacter</taxon>
    </lineage>
</organism>
<gene>
    <name evidence="1" type="ORF">SAMN03080599_00719</name>
</gene>
<dbReference type="RefSeq" id="WP_170829266.1">
    <property type="nucleotide sequence ID" value="NZ_FMWL01000002.1"/>
</dbReference>
<accession>A0A1G5RT72</accession>
<evidence type="ECO:0000313" key="1">
    <source>
        <dbReference type="EMBL" id="SCZ77312.1"/>
    </source>
</evidence>
<protein>
    <submittedName>
        <fullName evidence="1">Uncharacterized protein</fullName>
    </submittedName>
</protein>
<proteinExistence type="predicted"/>
<keyword evidence="2" id="KW-1185">Reference proteome</keyword>
<dbReference type="Pfam" id="PF14275">
    <property type="entry name" value="DUF4362"/>
    <property type="match status" value="1"/>
</dbReference>
<sequence length="172" mass="18908">MLKKKLYNLTAVAVIVILTALLFNGCASQTIQPSETINGFVPLAEVPADYPFEEATQRGDVVNLHGELSNMEAYEKFKGTIEKSEPTFMRFVAYTIEGDPILMDVNFDGTLFQVTHDVSRDAFAGGIDKVMSYTYEGFELLEDGRIRLHSAAATQPIPGTEAPQEVVLPLGM</sequence>
<reference evidence="1 2" key="1">
    <citation type="submission" date="2016-10" db="EMBL/GenBank/DDBJ databases">
        <authorList>
            <person name="de Groot N.N."/>
        </authorList>
    </citation>
    <scope>NUCLEOTIDE SEQUENCE [LARGE SCALE GENOMIC DNA]</scope>
    <source>
        <strain evidence="1 2">DSM 2784</strain>
    </source>
</reference>
<name>A0A1G5RT72_9FIRM</name>
<evidence type="ECO:0000313" key="2">
    <source>
        <dbReference type="Proteomes" id="UP000199208"/>
    </source>
</evidence>